<keyword evidence="1" id="KW-0472">Membrane</keyword>
<sequence>MNVLRKHLKAFSLSLLVIFFMSAAHTNASALGSYRTTTPPNTTNQMEVEAAFPALAYGAILVGAFVIGAVNGYYERQSAAGNSELELSYGTPQNRSDFSSFDI</sequence>
<comment type="caution">
    <text evidence="3">The sequence shown here is derived from an EMBL/GenBank/DDBJ whole genome shotgun (WGS) entry which is preliminary data.</text>
</comment>
<feature type="transmembrane region" description="Helical" evidence="1">
    <location>
        <begin position="52"/>
        <end position="74"/>
    </location>
</feature>
<organism evidence="3 4">
    <name type="scientific">Hymenobacter elongatus</name>
    <dbReference type="NCBI Taxonomy" id="877208"/>
    <lineage>
        <taxon>Bacteria</taxon>
        <taxon>Pseudomonadati</taxon>
        <taxon>Bacteroidota</taxon>
        <taxon>Cytophagia</taxon>
        <taxon>Cytophagales</taxon>
        <taxon>Hymenobacteraceae</taxon>
        <taxon>Hymenobacter</taxon>
    </lineage>
</organism>
<accession>A0A4Z0PP82</accession>
<name>A0A4Z0PP82_9BACT</name>
<proteinExistence type="predicted"/>
<dbReference type="OrthoDB" id="9847813at2"/>
<feature type="signal peptide" evidence="2">
    <location>
        <begin position="1"/>
        <end position="30"/>
    </location>
</feature>
<evidence type="ECO:0000313" key="3">
    <source>
        <dbReference type="EMBL" id="TGE18303.1"/>
    </source>
</evidence>
<feature type="chain" id="PRO_5021191679" description="DUF4134 domain-containing protein" evidence="2">
    <location>
        <begin position="31"/>
        <end position="103"/>
    </location>
</feature>
<keyword evidence="1" id="KW-1133">Transmembrane helix</keyword>
<protein>
    <recommendedName>
        <fullName evidence="5">DUF4134 domain-containing protein</fullName>
    </recommendedName>
</protein>
<dbReference type="RefSeq" id="WP_135496665.1">
    <property type="nucleotide sequence ID" value="NZ_SRLD01000007.1"/>
</dbReference>
<evidence type="ECO:0000256" key="1">
    <source>
        <dbReference type="SAM" id="Phobius"/>
    </source>
</evidence>
<evidence type="ECO:0008006" key="5">
    <source>
        <dbReference type="Google" id="ProtNLM"/>
    </source>
</evidence>
<gene>
    <name evidence="3" type="ORF">E5J99_05200</name>
</gene>
<evidence type="ECO:0000256" key="2">
    <source>
        <dbReference type="SAM" id="SignalP"/>
    </source>
</evidence>
<dbReference type="AlphaFoldDB" id="A0A4Z0PP82"/>
<reference evidence="3 4" key="1">
    <citation type="submission" date="2019-04" db="EMBL/GenBank/DDBJ databases">
        <authorList>
            <person name="Feng G."/>
            <person name="Zhang J."/>
            <person name="Zhu H."/>
        </authorList>
    </citation>
    <scope>NUCLEOTIDE SEQUENCE [LARGE SCALE GENOMIC DNA]</scope>
    <source>
        <strain evidence="3 4">JCM 17223</strain>
    </source>
</reference>
<keyword evidence="4" id="KW-1185">Reference proteome</keyword>
<dbReference type="Proteomes" id="UP000297739">
    <property type="component" value="Unassembled WGS sequence"/>
</dbReference>
<dbReference type="EMBL" id="SRLD01000007">
    <property type="protein sequence ID" value="TGE18303.1"/>
    <property type="molecule type" value="Genomic_DNA"/>
</dbReference>
<keyword evidence="1" id="KW-0812">Transmembrane</keyword>
<keyword evidence="2" id="KW-0732">Signal</keyword>
<evidence type="ECO:0000313" key="4">
    <source>
        <dbReference type="Proteomes" id="UP000297739"/>
    </source>
</evidence>